<keyword evidence="2" id="KW-1185">Reference proteome</keyword>
<gene>
    <name evidence="1" type="ORF">CPB84DRAFT_1849421</name>
</gene>
<organism evidence="1 2">
    <name type="scientific">Gymnopilus junonius</name>
    <name type="common">Spectacular rustgill mushroom</name>
    <name type="synonym">Gymnopilus spectabilis subsp. junonius</name>
    <dbReference type="NCBI Taxonomy" id="109634"/>
    <lineage>
        <taxon>Eukaryota</taxon>
        <taxon>Fungi</taxon>
        <taxon>Dikarya</taxon>
        <taxon>Basidiomycota</taxon>
        <taxon>Agaricomycotina</taxon>
        <taxon>Agaricomycetes</taxon>
        <taxon>Agaricomycetidae</taxon>
        <taxon>Agaricales</taxon>
        <taxon>Agaricineae</taxon>
        <taxon>Hymenogastraceae</taxon>
        <taxon>Gymnopilus</taxon>
    </lineage>
</organism>
<evidence type="ECO:0000313" key="2">
    <source>
        <dbReference type="Proteomes" id="UP000724874"/>
    </source>
</evidence>
<dbReference type="AlphaFoldDB" id="A0A9P5NIR9"/>
<dbReference type="Proteomes" id="UP000724874">
    <property type="component" value="Unassembled WGS sequence"/>
</dbReference>
<dbReference type="OrthoDB" id="2992500at2759"/>
<sequence length="440" mass="49386">MINALREPNILIAVFLTICCETIPIPILATDPHIRLLHVCQVWRDAMLSLPCLWDSYSFSACFLHQPRLQIDVLHYIIGWSGSNALTFLFPNTIGIEDHMTLKDNLFSGGRISIIADIVSPYIDRIKFIRCLLNGNENRKFLLGIQKGAFSSLKGLILHSLIPSLTLTRPSRLGMSPTFRRLHPFHDLGIPGYLPNFSGVFFRIMDLSRGSLIDAHFYVDFYIDLIDSLFGRTHYRYTAPVVMSSLSTLHLLLINSSADPDFILYFRFPLIQDLCVEELLTSSAGLLKKLRLSSFSVDNSPASFHGHGLFCLSAPSDDIEPLFSVMPRLTELHLSIGIGIHAITFDKIARGELLPRLTTVDLTANMDPFPVLDMARTRNALAHSLALPPIKHLSLTLPSTTLDREQSSEKERNSLASVEECELLYLPSCNICGEDSYTHY</sequence>
<evidence type="ECO:0000313" key="1">
    <source>
        <dbReference type="EMBL" id="KAF8889148.1"/>
    </source>
</evidence>
<dbReference type="EMBL" id="JADNYJ010000081">
    <property type="protein sequence ID" value="KAF8889148.1"/>
    <property type="molecule type" value="Genomic_DNA"/>
</dbReference>
<evidence type="ECO:0008006" key="3">
    <source>
        <dbReference type="Google" id="ProtNLM"/>
    </source>
</evidence>
<comment type="caution">
    <text evidence="1">The sequence shown here is derived from an EMBL/GenBank/DDBJ whole genome shotgun (WGS) entry which is preliminary data.</text>
</comment>
<accession>A0A9P5NIR9</accession>
<reference evidence="1" key="1">
    <citation type="submission" date="2020-11" db="EMBL/GenBank/DDBJ databases">
        <authorList>
            <consortium name="DOE Joint Genome Institute"/>
            <person name="Ahrendt S."/>
            <person name="Riley R."/>
            <person name="Andreopoulos W."/>
            <person name="LaButti K."/>
            <person name="Pangilinan J."/>
            <person name="Ruiz-duenas F.J."/>
            <person name="Barrasa J.M."/>
            <person name="Sanchez-Garcia M."/>
            <person name="Camarero S."/>
            <person name="Miyauchi S."/>
            <person name="Serrano A."/>
            <person name="Linde D."/>
            <person name="Babiker R."/>
            <person name="Drula E."/>
            <person name="Ayuso-Fernandez I."/>
            <person name="Pacheco R."/>
            <person name="Padilla G."/>
            <person name="Ferreira P."/>
            <person name="Barriuso J."/>
            <person name="Kellner H."/>
            <person name="Castanera R."/>
            <person name="Alfaro M."/>
            <person name="Ramirez L."/>
            <person name="Pisabarro A.G."/>
            <person name="Kuo A."/>
            <person name="Tritt A."/>
            <person name="Lipzen A."/>
            <person name="He G."/>
            <person name="Yan M."/>
            <person name="Ng V."/>
            <person name="Cullen D."/>
            <person name="Martin F."/>
            <person name="Rosso M.-N."/>
            <person name="Henrissat B."/>
            <person name="Hibbett D."/>
            <person name="Martinez A.T."/>
            <person name="Grigoriev I.V."/>
        </authorList>
    </citation>
    <scope>NUCLEOTIDE SEQUENCE</scope>
    <source>
        <strain evidence="1">AH 44721</strain>
    </source>
</reference>
<protein>
    <recommendedName>
        <fullName evidence="3">F-box domain-containing protein</fullName>
    </recommendedName>
</protein>
<name>A0A9P5NIR9_GYMJU</name>
<proteinExistence type="predicted"/>